<dbReference type="Pfam" id="PF08549">
    <property type="entry name" value="SWI-SNF_Ssr4_N"/>
    <property type="match status" value="1"/>
</dbReference>
<proteinExistence type="predicted"/>
<keyword evidence="5" id="KW-1185">Reference proteome</keyword>
<feature type="compositionally biased region" description="Basic and acidic residues" evidence="2">
    <location>
        <begin position="213"/>
        <end position="225"/>
    </location>
</feature>
<feature type="domain" description="SWI/SNF and RSC complexes subunit Ssr4 N-terminal" evidence="3">
    <location>
        <begin position="18"/>
        <end position="145"/>
    </location>
</feature>
<dbReference type="Proteomes" id="UP001497453">
    <property type="component" value="Chromosome 7"/>
</dbReference>
<evidence type="ECO:0000256" key="1">
    <source>
        <dbReference type="SAM" id="Coils"/>
    </source>
</evidence>
<evidence type="ECO:0000313" key="5">
    <source>
        <dbReference type="Proteomes" id="UP001497453"/>
    </source>
</evidence>
<gene>
    <name evidence="4" type="ORF">GFSPODELE1_LOCUS9438</name>
</gene>
<reference evidence="5" key="1">
    <citation type="submission" date="2024-04" db="EMBL/GenBank/DDBJ databases">
        <authorList>
            <person name="Shaw F."/>
            <person name="Minotto A."/>
        </authorList>
    </citation>
    <scope>NUCLEOTIDE SEQUENCE [LARGE SCALE GENOMIC DNA]</scope>
</reference>
<evidence type="ECO:0000313" key="4">
    <source>
        <dbReference type="EMBL" id="CAL1713719.1"/>
    </source>
</evidence>
<evidence type="ECO:0000259" key="3">
    <source>
        <dbReference type="Pfam" id="PF08549"/>
    </source>
</evidence>
<dbReference type="InterPro" id="IPR013859">
    <property type="entry name" value="Ssr4_N"/>
</dbReference>
<protein>
    <recommendedName>
        <fullName evidence="3">SWI/SNF and RSC complexes subunit Ssr4 N-terminal domain-containing protein</fullName>
    </recommendedName>
</protein>
<keyword evidence="1" id="KW-0175">Coiled coil</keyword>
<sequence>MSQPDGLCLRFPENLGLHASLSHEQAASMLLRAMQLSQTTPYTWTYIDRPQDGQLYLIFVPPQMSLPIDGIRYQDTEQSYRIPLGAGREMEIAEVKFGFVPLQDQVAYRVRRRYRLNKGGHPQLVLIHYTRGQSVAIAPSMNTPVRAYPLRTPNEPHVYVIGDKTGQKVYPQGMGGPPAERQPSIPPAAMGPMGMNYPMNAQAMLAQQNSRMEAMERNARERERSGSMSLRPAPPRETEEDFILDDSDLITGRALALARYRRNHEFMNEVFMHAGFGMLKEKPEIKPAYSIFNKEELEAKIAKLTTEVEDLKTRAAERQAAKDAENQLADVAMEPLSLSSDGIAV</sequence>
<name>A0ABP1E2J1_9APHY</name>
<dbReference type="EMBL" id="OZ037950">
    <property type="protein sequence ID" value="CAL1713719.1"/>
    <property type="molecule type" value="Genomic_DNA"/>
</dbReference>
<accession>A0ABP1E2J1</accession>
<organism evidence="4 5">
    <name type="scientific">Somion occarium</name>
    <dbReference type="NCBI Taxonomy" id="3059160"/>
    <lineage>
        <taxon>Eukaryota</taxon>
        <taxon>Fungi</taxon>
        <taxon>Dikarya</taxon>
        <taxon>Basidiomycota</taxon>
        <taxon>Agaricomycotina</taxon>
        <taxon>Agaricomycetes</taxon>
        <taxon>Polyporales</taxon>
        <taxon>Cerrenaceae</taxon>
        <taxon>Somion</taxon>
    </lineage>
</organism>
<evidence type="ECO:0000256" key="2">
    <source>
        <dbReference type="SAM" id="MobiDB-lite"/>
    </source>
</evidence>
<feature type="region of interest" description="Disordered" evidence="2">
    <location>
        <begin position="212"/>
        <end position="239"/>
    </location>
</feature>
<feature type="coiled-coil region" evidence="1">
    <location>
        <begin position="294"/>
        <end position="334"/>
    </location>
</feature>